<evidence type="ECO:0000313" key="2">
    <source>
        <dbReference type="EMBL" id="SBV27015.1"/>
    </source>
</evidence>
<organism evidence="2 3">
    <name type="scientific">Micromonospora krabiensis</name>
    <dbReference type="NCBI Taxonomy" id="307121"/>
    <lineage>
        <taxon>Bacteria</taxon>
        <taxon>Bacillati</taxon>
        <taxon>Actinomycetota</taxon>
        <taxon>Actinomycetes</taxon>
        <taxon>Micromonosporales</taxon>
        <taxon>Micromonosporaceae</taxon>
        <taxon>Micromonospora</taxon>
    </lineage>
</organism>
<dbReference type="Proteomes" id="UP000199393">
    <property type="component" value="Chromosome I"/>
</dbReference>
<feature type="compositionally biased region" description="Low complexity" evidence="1">
    <location>
        <begin position="10"/>
        <end position="21"/>
    </location>
</feature>
<gene>
    <name evidence="2" type="ORF">GA0070620_2514</name>
</gene>
<dbReference type="STRING" id="307121.GA0070620_2514"/>
<dbReference type="AlphaFoldDB" id="A0A1C3N376"/>
<keyword evidence="3" id="KW-1185">Reference proteome</keyword>
<feature type="region of interest" description="Disordered" evidence="1">
    <location>
        <begin position="1"/>
        <end position="41"/>
    </location>
</feature>
<proteinExistence type="predicted"/>
<accession>A0A1C3N376</accession>
<name>A0A1C3N376_9ACTN</name>
<dbReference type="RefSeq" id="WP_091590322.1">
    <property type="nucleotide sequence ID" value="NZ_JBHRWG010000006.1"/>
</dbReference>
<evidence type="ECO:0000256" key="1">
    <source>
        <dbReference type="SAM" id="MobiDB-lite"/>
    </source>
</evidence>
<dbReference type="EMBL" id="LT598496">
    <property type="protein sequence ID" value="SBV27015.1"/>
    <property type="molecule type" value="Genomic_DNA"/>
</dbReference>
<protein>
    <submittedName>
        <fullName evidence="2">Uncharacterized protein</fullName>
    </submittedName>
</protein>
<evidence type="ECO:0000313" key="3">
    <source>
        <dbReference type="Proteomes" id="UP000199393"/>
    </source>
</evidence>
<sequence length="81" mass="7994">MLDASTSVTPGPDDIAPAGDDPQSRPASWRRISGSGGAAPGRDRLSVLGGLAALSLDAMATKVKHVVGLDLPAAAGSIKAC</sequence>
<reference evidence="3" key="1">
    <citation type="submission" date="2016-06" db="EMBL/GenBank/DDBJ databases">
        <authorList>
            <person name="Varghese N."/>
        </authorList>
    </citation>
    <scope>NUCLEOTIDE SEQUENCE [LARGE SCALE GENOMIC DNA]</scope>
    <source>
        <strain evidence="3">DSM 45344</strain>
    </source>
</reference>